<name>A0A914PX38_9BILA</name>
<keyword evidence="1" id="KW-0812">Transmembrane</keyword>
<feature type="transmembrane region" description="Helical" evidence="1">
    <location>
        <begin position="5"/>
        <end position="26"/>
    </location>
</feature>
<organism evidence="2 3">
    <name type="scientific">Panagrolaimus davidi</name>
    <dbReference type="NCBI Taxonomy" id="227884"/>
    <lineage>
        <taxon>Eukaryota</taxon>
        <taxon>Metazoa</taxon>
        <taxon>Ecdysozoa</taxon>
        <taxon>Nematoda</taxon>
        <taxon>Chromadorea</taxon>
        <taxon>Rhabditida</taxon>
        <taxon>Tylenchina</taxon>
        <taxon>Panagrolaimomorpha</taxon>
        <taxon>Panagrolaimoidea</taxon>
        <taxon>Panagrolaimidae</taxon>
        <taxon>Panagrolaimus</taxon>
    </lineage>
</organism>
<keyword evidence="1" id="KW-0472">Membrane</keyword>
<reference evidence="3" key="1">
    <citation type="submission" date="2022-11" db="UniProtKB">
        <authorList>
            <consortium name="WormBaseParasite"/>
        </authorList>
    </citation>
    <scope>IDENTIFICATION</scope>
</reference>
<evidence type="ECO:0000256" key="1">
    <source>
        <dbReference type="SAM" id="Phobius"/>
    </source>
</evidence>
<sequence>MYSSFIVNIASIVGNSIIRAGIRYLVLADLAAKLEGVYFYPFHSWVIAFVLLWFTKHRKIVKVTPYDENHSETGQTYFEQLKKQWKN</sequence>
<protein>
    <submittedName>
        <fullName evidence="3">Uncharacterized protein</fullName>
    </submittedName>
</protein>
<feature type="transmembrane region" description="Helical" evidence="1">
    <location>
        <begin position="38"/>
        <end position="55"/>
    </location>
</feature>
<dbReference type="AlphaFoldDB" id="A0A914PX38"/>
<evidence type="ECO:0000313" key="3">
    <source>
        <dbReference type="WBParaSite" id="PDA_v2.g23358.t1"/>
    </source>
</evidence>
<evidence type="ECO:0000313" key="2">
    <source>
        <dbReference type="Proteomes" id="UP000887578"/>
    </source>
</evidence>
<dbReference type="WBParaSite" id="PDA_v2.g23358.t1">
    <property type="protein sequence ID" value="PDA_v2.g23358.t1"/>
    <property type="gene ID" value="PDA_v2.g23358"/>
</dbReference>
<dbReference type="Proteomes" id="UP000887578">
    <property type="component" value="Unplaced"/>
</dbReference>
<keyword evidence="1" id="KW-1133">Transmembrane helix</keyword>
<accession>A0A914PX38</accession>
<keyword evidence="2" id="KW-1185">Reference proteome</keyword>
<proteinExistence type="predicted"/>